<dbReference type="Pfam" id="PF22021">
    <property type="entry name" value="RbmA-like_FnIII"/>
    <property type="match status" value="2"/>
</dbReference>
<organism evidence="3 4">
    <name type="scientific">Vibrio coralliilyticus</name>
    <dbReference type="NCBI Taxonomy" id="190893"/>
    <lineage>
        <taxon>Bacteria</taxon>
        <taxon>Pseudomonadati</taxon>
        <taxon>Pseudomonadota</taxon>
        <taxon>Gammaproteobacteria</taxon>
        <taxon>Vibrionales</taxon>
        <taxon>Vibrionaceae</taxon>
        <taxon>Vibrio</taxon>
    </lineage>
</organism>
<keyword evidence="4" id="KW-1185">Reference proteome</keyword>
<dbReference type="AlphaFoldDB" id="A0AAN0SIB6"/>
<feature type="signal peptide" evidence="1">
    <location>
        <begin position="1"/>
        <end position="23"/>
    </location>
</feature>
<feature type="domain" description="RbmA-like FnIII" evidence="2">
    <location>
        <begin position="37"/>
        <end position="148"/>
    </location>
</feature>
<dbReference type="Proteomes" id="UP000030081">
    <property type="component" value="Chromosome 2"/>
</dbReference>
<feature type="chain" id="PRO_5042932375" evidence="1">
    <location>
        <begin position="24"/>
        <end position="272"/>
    </location>
</feature>
<keyword evidence="1" id="KW-0732">Signal</keyword>
<reference evidence="3 4" key="1">
    <citation type="submission" date="2014-10" db="EMBL/GenBank/DDBJ databases">
        <title>The Complete Genome Sequence for the Shellfish Pathogen Vibrio coralliilyticus RE98 Isolated from a Shellfish Hatchery.</title>
        <authorList>
            <person name="Richards G.P."/>
            <person name="Bono J.L."/>
            <person name="Watson M.A."/>
            <person name="Needleman D.S."/>
        </authorList>
    </citation>
    <scope>NUCLEOTIDE SEQUENCE [LARGE SCALE GENOMIC DNA]</scope>
    <source>
        <strain evidence="3 4">RE98</strain>
    </source>
</reference>
<evidence type="ECO:0000313" key="3">
    <source>
        <dbReference type="EMBL" id="AIW21851.1"/>
    </source>
</evidence>
<protein>
    <submittedName>
        <fullName evidence="3">RbmA protein</fullName>
    </submittedName>
</protein>
<dbReference type="RefSeq" id="WP_043010733.1">
    <property type="nucleotide sequence ID" value="NZ_CP009618.1"/>
</dbReference>
<evidence type="ECO:0000313" key="4">
    <source>
        <dbReference type="Proteomes" id="UP000030081"/>
    </source>
</evidence>
<dbReference type="Gene3D" id="2.60.40.3880">
    <property type="match status" value="2"/>
</dbReference>
<sequence>MKKLIIALLSGSIALSTSLSVFAVENQIANEEFLLDAQIQLSKNQVPTEGGYLSASIDLTNIGDGDASLKYWVSVKGPKGIVFPAKSVVGVNSSEFDSENIEEGSALHIERGIWVREYMDDGLYQVAVEGVNVETGKTFSKSETFAKGVSIEQPAAIDGLILEAFAVNDTIFPSEGGYLILDLQAHNTRDQSANIEFWVTAVGPDGLVIPVHARVLKSVPALEELSIIRGFTLDASYPDGEYTIVPQLYDVNSGKRVEGAIKVYKGERAVTD</sequence>
<dbReference type="InterPro" id="IPR054171">
    <property type="entry name" value="RbmA-like_FnIII"/>
</dbReference>
<accession>A0AAN0SIB6</accession>
<proteinExistence type="predicted"/>
<evidence type="ECO:0000259" key="2">
    <source>
        <dbReference type="Pfam" id="PF22021"/>
    </source>
</evidence>
<dbReference type="KEGG" id="vcy:IX92_23040"/>
<feature type="domain" description="RbmA-like FnIII" evidence="2">
    <location>
        <begin position="172"/>
        <end position="266"/>
    </location>
</feature>
<name>A0AAN0SIB6_9VIBR</name>
<dbReference type="EMBL" id="CP009618">
    <property type="protein sequence ID" value="AIW21851.1"/>
    <property type="molecule type" value="Genomic_DNA"/>
</dbReference>
<evidence type="ECO:0000256" key="1">
    <source>
        <dbReference type="SAM" id="SignalP"/>
    </source>
</evidence>
<gene>
    <name evidence="3" type="ORF">IX92_23040</name>
</gene>